<evidence type="ECO:0000256" key="1">
    <source>
        <dbReference type="ARBA" id="ARBA00004571"/>
    </source>
</evidence>
<gene>
    <name evidence="10" type="ORF">KK060_10835</name>
</gene>
<feature type="domain" description="TonB-dependent receptor plug" evidence="9">
    <location>
        <begin position="122"/>
        <end position="228"/>
    </location>
</feature>
<dbReference type="SUPFAM" id="SSF56935">
    <property type="entry name" value="Porins"/>
    <property type="match status" value="1"/>
</dbReference>
<keyword evidence="3 7" id="KW-1134">Transmembrane beta strand</keyword>
<evidence type="ECO:0000256" key="6">
    <source>
        <dbReference type="ARBA" id="ARBA00023237"/>
    </source>
</evidence>
<dbReference type="PROSITE" id="PS52016">
    <property type="entry name" value="TONB_DEPENDENT_REC_3"/>
    <property type="match status" value="1"/>
</dbReference>
<dbReference type="InterPro" id="IPR036942">
    <property type="entry name" value="Beta-barrel_TonB_sf"/>
</dbReference>
<comment type="subcellular location">
    <subcellularLocation>
        <location evidence="1 7">Cell outer membrane</location>
        <topology evidence="1 7">Multi-pass membrane protein</topology>
    </subcellularLocation>
</comment>
<feature type="chain" id="PRO_5047448343" evidence="8">
    <location>
        <begin position="29"/>
        <end position="1030"/>
    </location>
</feature>
<sequence length="1030" mass="114855">MKKLYKKKLCQLLALLLIVVGISNSARAQTTVTGRVTSPDGVDPIPGVNVVVKGSTIGTITDVEGKFSISVPADGVLVFSYIGHVTEEIPVGDRTVVDISLTPDIQTLNEVVVVGYGTQEKVNVTGAVSAVKIDEKITGRALTNVSSGLTGLVPGLTATQSSGMAGNNNASLLIRGLGSVNNSGPLIVVDGMPDVDINRLNFNDIESISVLKDAASASVYGSRGANGVVLITTKSGKGMQKTQINYTGSYAIEEPVKSYDFLANYPRTLTLHQRAAAVNTLPSNFIFKNGTIDQWMAMGMVDPLRFPNTDWWDIIVRDGKIMNHNLSASGGNDKSNFFISVGYLDQDGIQINNDFSRYNTRFNYDYKLRENMNVGIRFNGNWSKFTYSLEDGFTDDDPTNTAGFDMQYAIPGITPYNPVSGYYGGVMSYGEDVQAYNPYSVYMNNINEQNRQEINPNIFIDWSPIKGLTARLDYALNYYNQFRYLAPMPNRAYNFQANAFGSRVYVGDNAGIANYTNTGYKTQLQGRISYNTKLAENHNLSALVVYSEEYWYNRYQLTSRNDRLHPSLHEIDAALPQVQVTEGNSNEEGLRSYIGRINYSAFDKYLLEASFRYDGSSKFLKGHQYGFFPSVAVGWRFSEENFMASEGWLSNGKLRASFGGLGNNSGVQRYEQQDVLSGGHYMNGSYVTKGLVYRKMINEDLTWEETQVLNVGLELGFLNNRLTTEFDFYDRKTKGMLLPSQMSVFLGGAYDAPRANIGDMRNRGIEGNFTWRDQIGEISYSVNLNASYNANTIENWSEFVGRGTTYSGNNIFVGMPYNYVYSYVASGIAQTWQDVYNATPQGASPGDILREDLNGDGRIDGNDRKAYKNVQRDRPTTNFGLTGNVAWRGFDLTFLLQGATGRKDHWLNNYNNVSFPTQRYASTWDHWNNPWNWDNRNGEWPRLSGNANREESTFWLDDMSYLRVKNIQLGYRIPSNVLSRIRVANARIYASAENIATITGYRGLDPEKIGNRSDAYPLTKSYAIGINIGI</sequence>
<dbReference type="InterPro" id="IPR012910">
    <property type="entry name" value="Plug_dom"/>
</dbReference>
<dbReference type="EMBL" id="JAHESD010000020">
    <property type="protein sequence ID" value="MBT1703778.1"/>
    <property type="molecule type" value="Genomic_DNA"/>
</dbReference>
<reference evidence="10 11" key="1">
    <citation type="submission" date="2021-05" db="EMBL/GenBank/DDBJ databases">
        <title>A Polyphasic approach of four new species of the genus Ohtaekwangia: Ohtaekwangia histidinii sp. nov., Ohtaekwangia cretensis sp. nov., Ohtaekwangia indiensis sp. nov., Ohtaekwangia reichenbachii sp. nov. from diverse environment.</title>
        <authorList>
            <person name="Octaviana S."/>
        </authorList>
    </citation>
    <scope>NUCLEOTIDE SEQUENCE [LARGE SCALE GENOMIC DNA]</scope>
    <source>
        <strain evidence="10 11">PWU20</strain>
    </source>
</reference>
<feature type="signal peptide" evidence="8">
    <location>
        <begin position="1"/>
        <end position="28"/>
    </location>
</feature>
<dbReference type="RefSeq" id="WP_254153740.1">
    <property type="nucleotide sequence ID" value="NZ_JAHESD010000020.1"/>
</dbReference>
<dbReference type="Pfam" id="PF13715">
    <property type="entry name" value="CarbopepD_reg_2"/>
    <property type="match status" value="1"/>
</dbReference>
<dbReference type="Proteomes" id="UP000772618">
    <property type="component" value="Unassembled WGS sequence"/>
</dbReference>
<dbReference type="InterPro" id="IPR023997">
    <property type="entry name" value="TonB-dep_OMP_SusC/RagA_CS"/>
</dbReference>
<evidence type="ECO:0000256" key="5">
    <source>
        <dbReference type="ARBA" id="ARBA00023136"/>
    </source>
</evidence>
<comment type="similarity">
    <text evidence="7">Belongs to the TonB-dependent receptor family.</text>
</comment>
<keyword evidence="6 7" id="KW-0998">Cell outer membrane</keyword>
<dbReference type="InterPro" id="IPR039426">
    <property type="entry name" value="TonB-dep_rcpt-like"/>
</dbReference>
<evidence type="ECO:0000256" key="7">
    <source>
        <dbReference type="PROSITE-ProRule" id="PRU01360"/>
    </source>
</evidence>
<dbReference type="NCBIfam" id="TIGR04057">
    <property type="entry name" value="SusC_RagA_signa"/>
    <property type="match status" value="1"/>
</dbReference>
<keyword evidence="2 7" id="KW-0813">Transport</keyword>
<organism evidence="10 11">
    <name type="scientific">Chryseosolibacter indicus</name>
    <dbReference type="NCBI Taxonomy" id="2782351"/>
    <lineage>
        <taxon>Bacteria</taxon>
        <taxon>Pseudomonadati</taxon>
        <taxon>Bacteroidota</taxon>
        <taxon>Cytophagia</taxon>
        <taxon>Cytophagales</taxon>
        <taxon>Chryseotaleaceae</taxon>
        <taxon>Chryseosolibacter</taxon>
    </lineage>
</organism>
<dbReference type="Gene3D" id="2.170.130.10">
    <property type="entry name" value="TonB-dependent receptor, plug domain"/>
    <property type="match status" value="1"/>
</dbReference>
<name>A0ABS5VRW9_9BACT</name>
<accession>A0ABS5VRW9</accession>
<dbReference type="NCBIfam" id="TIGR04056">
    <property type="entry name" value="OMP_RagA_SusC"/>
    <property type="match status" value="1"/>
</dbReference>
<proteinExistence type="inferred from homology"/>
<dbReference type="SUPFAM" id="SSF49464">
    <property type="entry name" value="Carboxypeptidase regulatory domain-like"/>
    <property type="match status" value="1"/>
</dbReference>
<keyword evidence="10" id="KW-0675">Receptor</keyword>
<evidence type="ECO:0000256" key="2">
    <source>
        <dbReference type="ARBA" id="ARBA00022448"/>
    </source>
</evidence>
<dbReference type="Gene3D" id="2.40.170.20">
    <property type="entry name" value="TonB-dependent receptor, beta-barrel domain"/>
    <property type="match status" value="1"/>
</dbReference>
<comment type="caution">
    <text evidence="10">The sequence shown here is derived from an EMBL/GenBank/DDBJ whole genome shotgun (WGS) entry which is preliminary data.</text>
</comment>
<dbReference type="InterPro" id="IPR037066">
    <property type="entry name" value="Plug_dom_sf"/>
</dbReference>
<evidence type="ECO:0000256" key="4">
    <source>
        <dbReference type="ARBA" id="ARBA00022692"/>
    </source>
</evidence>
<dbReference type="InterPro" id="IPR008969">
    <property type="entry name" value="CarboxyPept-like_regulatory"/>
</dbReference>
<keyword evidence="4 7" id="KW-0812">Transmembrane</keyword>
<evidence type="ECO:0000259" key="9">
    <source>
        <dbReference type="Pfam" id="PF07715"/>
    </source>
</evidence>
<evidence type="ECO:0000313" key="10">
    <source>
        <dbReference type="EMBL" id="MBT1703778.1"/>
    </source>
</evidence>
<dbReference type="InterPro" id="IPR023996">
    <property type="entry name" value="TonB-dep_OMP_SusC/RagA"/>
</dbReference>
<evidence type="ECO:0000256" key="3">
    <source>
        <dbReference type="ARBA" id="ARBA00022452"/>
    </source>
</evidence>
<protein>
    <submittedName>
        <fullName evidence="10">TonB-dependent receptor</fullName>
    </submittedName>
</protein>
<keyword evidence="8" id="KW-0732">Signal</keyword>
<dbReference type="Pfam" id="PF07715">
    <property type="entry name" value="Plug"/>
    <property type="match status" value="1"/>
</dbReference>
<evidence type="ECO:0000256" key="8">
    <source>
        <dbReference type="SAM" id="SignalP"/>
    </source>
</evidence>
<keyword evidence="5 7" id="KW-0472">Membrane</keyword>
<keyword evidence="11" id="KW-1185">Reference proteome</keyword>
<dbReference type="Gene3D" id="2.60.40.1120">
    <property type="entry name" value="Carboxypeptidase-like, regulatory domain"/>
    <property type="match status" value="1"/>
</dbReference>
<evidence type="ECO:0000313" key="11">
    <source>
        <dbReference type="Proteomes" id="UP000772618"/>
    </source>
</evidence>